<evidence type="ECO:0008006" key="4">
    <source>
        <dbReference type="Google" id="ProtNLM"/>
    </source>
</evidence>
<evidence type="ECO:0000256" key="1">
    <source>
        <dbReference type="SAM" id="MobiDB-lite"/>
    </source>
</evidence>
<accession>A0A5B0EJ47</accession>
<comment type="caution">
    <text evidence="2">The sequence shown here is derived from an EMBL/GenBank/DDBJ whole genome shotgun (WGS) entry which is preliminary data.</text>
</comment>
<gene>
    <name evidence="2" type="ORF">FQ154_05635</name>
</gene>
<proteinExistence type="predicted"/>
<organism evidence="2 3">
    <name type="scientific">Paeniglutamicibacter gangotriensis</name>
    <dbReference type="NCBI Taxonomy" id="254787"/>
    <lineage>
        <taxon>Bacteria</taxon>
        <taxon>Bacillati</taxon>
        <taxon>Actinomycetota</taxon>
        <taxon>Actinomycetes</taxon>
        <taxon>Micrococcales</taxon>
        <taxon>Micrococcaceae</taxon>
        <taxon>Paeniglutamicibacter</taxon>
    </lineage>
</organism>
<evidence type="ECO:0000313" key="3">
    <source>
        <dbReference type="Proteomes" id="UP000323856"/>
    </source>
</evidence>
<reference evidence="2 3" key="1">
    <citation type="submission" date="2019-07" db="EMBL/GenBank/DDBJ databases">
        <title>Analysis of the biochemical properties, biological activity and biotechnological potential of siderophores and biosurfactants produced by Antarctic psychrotolerant bacteria.</title>
        <authorList>
            <person name="Styczynski M."/>
            <person name="Krucon T."/>
            <person name="Decewicz P."/>
            <person name="Dziewit L."/>
        </authorList>
    </citation>
    <scope>NUCLEOTIDE SEQUENCE [LARGE SCALE GENOMIC DNA]</scope>
    <source>
        <strain evidence="2 3">ANT_H27</strain>
    </source>
</reference>
<protein>
    <recommendedName>
        <fullName evidence="4">ATP/GTP-binding protein</fullName>
    </recommendedName>
</protein>
<feature type="compositionally biased region" description="Low complexity" evidence="1">
    <location>
        <begin position="1"/>
        <end position="15"/>
    </location>
</feature>
<dbReference type="Proteomes" id="UP000323856">
    <property type="component" value="Unassembled WGS sequence"/>
</dbReference>
<dbReference type="EMBL" id="VOBL01000004">
    <property type="protein sequence ID" value="KAA0978708.1"/>
    <property type="molecule type" value="Genomic_DNA"/>
</dbReference>
<name>A0A5B0EJ47_9MICC</name>
<evidence type="ECO:0000313" key="2">
    <source>
        <dbReference type="EMBL" id="KAA0978708.1"/>
    </source>
</evidence>
<dbReference type="RefSeq" id="WP_083873909.1">
    <property type="nucleotide sequence ID" value="NZ_VOBL01000004.1"/>
</dbReference>
<dbReference type="AlphaFoldDB" id="A0A5B0EJ47"/>
<dbReference type="OrthoDB" id="3381577at2"/>
<sequence length="116" mass="13386">MARSNRPSRSSTPKPRSGRVNKWTREDPSADEPWMERARYGVQRLQDAPDGQWHVRRISAIGASKTYKCPGCGHFIAPGTEHLVAWRADHWSGDDASAAARRHWHPKCWESRSYRY</sequence>
<feature type="region of interest" description="Disordered" evidence="1">
    <location>
        <begin position="1"/>
        <end position="31"/>
    </location>
</feature>